<evidence type="ECO:0000259" key="9">
    <source>
        <dbReference type="PROSITE" id="PS50888"/>
    </source>
</evidence>
<dbReference type="FunFam" id="4.10.280.10:FF:000008">
    <property type="entry name" value="Nuclear receptor coactivator"/>
    <property type="match status" value="1"/>
</dbReference>
<dbReference type="InterPro" id="IPR000014">
    <property type="entry name" value="PAS"/>
</dbReference>
<reference evidence="10 11" key="1">
    <citation type="submission" date="2015-09" db="EMBL/GenBank/DDBJ databases">
        <title>Draft genome of the scarab beetle Oryctes borbonicus.</title>
        <authorList>
            <person name="Meyer J.M."/>
            <person name="Markov G.V."/>
            <person name="Baskaran P."/>
            <person name="Herrmann M."/>
            <person name="Sommer R.J."/>
            <person name="Roedelsperger C."/>
        </authorList>
    </citation>
    <scope>NUCLEOTIDE SEQUENCE [LARGE SCALE GENOMIC DNA]</scope>
    <source>
        <strain evidence="10">OB123</strain>
        <tissue evidence="10">Whole animal</tissue>
    </source>
</reference>
<dbReference type="Pfam" id="PF14598">
    <property type="entry name" value="PAS_11"/>
    <property type="match status" value="1"/>
</dbReference>
<dbReference type="EMBL" id="LJIG01001322">
    <property type="protein sequence ID" value="KRT85618.1"/>
    <property type="molecule type" value="Genomic_DNA"/>
</dbReference>
<evidence type="ECO:0000313" key="10">
    <source>
        <dbReference type="EMBL" id="KRT85618.1"/>
    </source>
</evidence>
<dbReference type="SUPFAM" id="SSF55785">
    <property type="entry name" value="PYP-like sensor domain (PAS domain)"/>
    <property type="match status" value="2"/>
</dbReference>
<dbReference type="GO" id="GO:0045944">
    <property type="term" value="P:positive regulation of transcription by RNA polymerase II"/>
    <property type="evidence" value="ECO:0007669"/>
    <property type="project" value="TreeGrafter"/>
</dbReference>
<dbReference type="SMART" id="SM00091">
    <property type="entry name" value="PAS"/>
    <property type="match status" value="2"/>
</dbReference>
<dbReference type="Proteomes" id="UP000051574">
    <property type="component" value="Unassembled WGS sequence"/>
</dbReference>
<dbReference type="GO" id="GO:0016922">
    <property type="term" value="F:nuclear receptor binding"/>
    <property type="evidence" value="ECO:0007669"/>
    <property type="project" value="TreeGrafter"/>
</dbReference>
<proteinExistence type="inferred from homology"/>
<gene>
    <name evidence="10" type="ORF">AMK59_1683</name>
</gene>
<keyword evidence="11" id="KW-1185">Reference proteome</keyword>
<dbReference type="SMART" id="SM00353">
    <property type="entry name" value="HLH"/>
    <property type="match status" value="1"/>
</dbReference>
<dbReference type="PANTHER" id="PTHR10684">
    <property type="entry name" value="NUCLEAR RECEPTOR COACTIVATOR"/>
    <property type="match status" value="1"/>
</dbReference>
<evidence type="ECO:0000256" key="7">
    <source>
        <dbReference type="SAM" id="MobiDB-lite"/>
    </source>
</evidence>
<comment type="caution">
    <text evidence="10">The sequence shown here is derived from an EMBL/GenBank/DDBJ whole genome shotgun (WGS) entry which is preliminary data.</text>
</comment>
<name>A0A0T6BE56_9SCAR</name>
<evidence type="ECO:0000256" key="3">
    <source>
        <dbReference type="ARBA" id="ARBA00023015"/>
    </source>
</evidence>
<keyword evidence="5" id="KW-0804">Transcription</keyword>
<dbReference type="PANTHER" id="PTHR10684:SF4">
    <property type="entry name" value="TAIMAN, ISOFORM G"/>
    <property type="match status" value="1"/>
</dbReference>
<dbReference type="InterPro" id="IPR017426">
    <property type="entry name" value="Nuclear_rcpt_coactivator"/>
</dbReference>
<dbReference type="GO" id="GO:0046983">
    <property type="term" value="F:protein dimerization activity"/>
    <property type="evidence" value="ECO:0007669"/>
    <property type="project" value="InterPro"/>
</dbReference>
<keyword evidence="4" id="KW-0010">Activator</keyword>
<feature type="region of interest" description="Disordered" evidence="7">
    <location>
        <begin position="77"/>
        <end position="96"/>
    </location>
</feature>
<feature type="domain" description="BHLH" evidence="9">
    <location>
        <begin position="19"/>
        <end position="76"/>
    </location>
</feature>
<dbReference type="PROSITE" id="PS50888">
    <property type="entry name" value="BHLH"/>
    <property type="match status" value="1"/>
</dbReference>
<dbReference type="GO" id="GO:0003713">
    <property type="term" value="F:transcription coactivator activity"/>
    <property type="evidence" value="ECO:0007669"/>
    <property type="project" value="InterPro"/>
</dbReference>
<dbReference type="SUPFAM" id="SSF47459">
    <property type="entry name" value="HLH, helix-loop-helix DNA-binding domain"/>
    <property type="match status" value="1"/>
</dbReference>
<dbReference type="InterPro" id="IPR036638">
    <property type="entry name" value="HLH_DNA-bd_sf"/>
</dbReference>
<feature type="domain" description="PAS" evidence="8">
    <location>
        <begin position="111"/>
        <end position="167"/>
    </location>
</feature>
<evidence type="ECO:0000256" key="6">
    <source>
        <dbReference type="ARBA" id="ARBA00023242"/>
    </source>
</evidence>
<dbReference type="InterPro" id="IPR011598">
    <property type="entry name" value="bHLH_dom"/>
</dbReference>
<dbReference type="OrthoDB" id="6765406at2759"/>
<organism evidence="10 11">
    <name type="scientific">Oryctes borbonicus</name>
    <dbReference type="NCBI Taxonomy" id="1629725"/>
    <lineage>
        <taxon>Eukaryota</taxon>
        <taxon>Metazoa</taxon>
        <taxon>Ecdysozoa</taxon>
        <taxon>Arthropoda</taxon>
        <taxon>Hexapoda</taxon>
        <taxon>Insecta</taxon>
        <taxon>Pterygota</taxon>
        <taxon>Neoptera</taxon>
        <taxon>Endopterygota</taxon>
        <taxon>Coleoptera</taxon>
        <taxon>Polyphaga</taxon>
        <taxon>Scarabaeiformia</taxon>
        <taxon>Scarabaeidae</taxon>
        <taxon>Dynastinae</taxon>
        <taxon>Oryctes</taxon>
    </lineage>
</organism>
<dbReference type="AlphaFoldDB" id="A0A0T6BE56"/>
<evidence type="ECO:0000256" key="2">
    <source>
        <dbReference type="ARBA" id="ARBA00022737"/>
    </source>
</evidence>
<dbReference type="FunFam" id="3.30.450.20:FF:000144">
    <property type="entry name" value="Nuclear receptor coactivator 2"/>
    <property type="match status" value="1"/>
</dbReference>
<evidence type="ECO:0000256" key="5">
    <source>
        <dbReference type="ARBA" id="ARBA00023163"/>
    </source>
</evidence>
<keyword evidence="3" id="KW-0805">Transcription regulation</keyword>
<dbReference type="InterPro" id="IPR056193">
    <property type="entry name" value="bHLH_NCOA1-3"/>
</dbReference>
<dbReference type="Pfam" id="PF00989">
    <property type="entry name" value="PAS"/>
    <property type="match status" value="1"/>
</dbReference>
<dbReference type="PROSITE" id="PS50112">
    <property type="entry name" value="PAS"/>
    <property type="match status" value="1"/>
</dbReference>
<sequence length="361" mass="40439">MSALAPGVKKRKKSETKPQAQINKCNNEKRRREQENIYIEELAELISANFADMSSLSVKPDKCAILQETVNQIRSIKQREGASQSSDPVQQGEVSSSRPAIISTDVYGPLLLEALEGFLFVVNAEGKVEHVTKNVNNFIKYTEEEVLGKSIYNFIHHGDHARFSSSLLPMPIGWASEPTNKSRSFSCRLLVKPDDPEDLGDDKQPREARYELMFISSTQLNQGTVTDDESGDSGPCLMCVASRITHRDRASIFQVEQFTTKLDTSGKIIGVDTSGVTAYSQFLNKELMDRLLQELCVPQDSHKLTQYLRDTINSGQATSVTYRLRLSHDRYLNVQTKSKLFKANPHSTETDFIMATHSIVG</sequence>
<dbReference type="Gene3D" id="4.10.280.10">
    <property type="entry name" value="Helix-loop-helix DNA-binding domain"/>
    <property type="match status" value="1"/>
</dbReference>
<dbReference type="GO" id="GO:0032870">
    <property type="term" value="P:cellular response to hormone stimulus"/>
    <property type="evidence" value="ECO:0007669"/>
    <property type="project" value="TreeGrafter"/>
</dbReference>
<dbReference type="CDD" id="cd11439">
    <property type="entry name" value="bHLH-PAS_SRC"/>
    <property type="match status" value="1"/>
</dbReference>
<evidence type="ECO:0000259" key="8">
    <source>
        <dbReference type="PROSITE" id="PS50112"/>
    </source>
</evidence>
<protein>
    <submittedName>
        <fullName evidence="10">HLH domain containing protein</fullName>
    </submittedName>
</protein>
<feature type="region of interest" description="Disordered" evidence="7">
    <location>
        <begin position="1"/>
        <end position="30"/>
    </location>
</feature>
<dbReference type="GO" id="GO:0005634">
    <property type="term" value="C:nucleus"/>
    <property type="evidence" value="ECO:0007669"/>
    <property type="project" value="InterPro"/>
</dbReference>
<accession>A0A0T6BE56</accession>
<dbReference type="CDD" id="cd00130">
    <property type="entry name" value="PAS"/>
    <property type="match status" value="2"/>
</dbReference>
<dbReference type="Gene3D" id="3.30.450.20">
    <property type="entry name" value="PAS domain"/>
    <property type="match status" value="2"/>
</dbReference>
<evidence type="ECO:0000256" key="1">
    <source>
        <dbReference type="ARBA" id="ARBA00009933"/>
    </source>
</evidence>
<keyword evidence="6" id="KW-0539">Nucleus</keyword>
<evidence type="ECO:0000313" key="11">
    <source>
        <dbReference type="Proteomes" id="UP000051574"/>
    </source>
</evidence>
<evidence type="ECO:0000256" key="4">
    <source>
        <dbReference type="ARBA" id="ARBA00023159"/>
    </source>
</evidence>
<dbReference type="Pfam" id="PF23172">
    <property type="entry name" value="bHLH_NCOA"/>
    <property type="match status" value="1"/>
</dbReference>
<keyword evidence="2" id="KW-0677">Repeat</keyword>
<comment type="similarity">
    <text evidence="1">Belongs to the SRC/p160 nuclear receptor coactivator family.</text>
</comment>
<dbReference type="InterPro" id="IPR013767">
    <property type="entry name" value="PAS_fold"/>
</dbReference>
<dbReference type="InterPro" id="IPR035965">
    <property type="entry name" value="PAS-like_dom_sf"/>
</dbReference>